<evidence type="ECO:0000256" key="4">
    <source>
        <dbReference type="ARBA" id="ARBA00022723"/>
    </source>
</evidence>
<dbReference type="NCBIfam" id="TIGR02970">
    <property type="entry name" value="succ_dehyd_cytB"/>
    <property type="match status" value="1"/>
</dbReference>
<dbReference type="GO" id="GO:0009055">
    <property type="term" value="F:electron transfer activity"/>
    <property type="evidence" value="ECO:0007669"/>
    <property type="project" value="InterPro"/>
</dbReference>
<evidence type="ECO:0000256" key="2">
    <source>
        <dbReference type="ARBA" id="ARBA00022617"/>
    </source>
</evidence>
<evidence type="ECO:0000256" key="9">
    <source>
        <dbReference type="SAM" id="Phobius"/>
    </source>
</evidence>
<feature type="transmembrane region" description="Helical" evidence="9">
    <location>
        <begin position="133"/>
        <end position="154"/>
    </location>
</feature>
<dbReference type="PROSITE" id="PS01001">
    <property type="entry name" value="SDH_CYT_2"/>
    <property type="match status" value="1"/>
</dbReference>
<gene>
    <name evidence="10" type="ORF">CCHL11_07160</name>
</gene>
<accession>A0A1Q8S0M6</accession>
<keyword evidence="2 8" id="KW-0349">Heme</keyword>
<comment type="cofactor">
    <cofactor evidence="8">
        <name>heme</name>
        <dbReference type="ChEBI" id="CHEBI:30413"/>
    </cofactor>
    <text evidence="8">The heme is bound between the two transmembrane subunits.</text>
</comment>
<evidence type="ECO:0000256" key="7">
    <source>
        <dbReference type="ARBA" id="ARBA00023136"/>
    </source>
</evidence>
<comment type="caution">
    <text evidence="10">The sequence shown here is derived from an EMBL/GenBank/DDBJ whole genome shotgun (WGS) entry which is preliminary data.</text>
</comment>
<keyword evidence="3 9" id="KW-0812">Transmembrane</keyword>
<dbReference type="EMBL" id="MPGH01000046">
    <property type="protein sequence ID" value="OLN94129.1"/>
    <property type="molecule type" value="Genomic_DNA"/>
</dbReference>
<dbReference type="PANTHER" id="PTHR10978">
    <property type="entry name" value="SUCCINATE DEHYDROGENASE CYTOCHROME B560 SUBUNIT"/>
    <property type="match status" value="1"/>
</dbReference>
<feature type="binding site" description="axial binding residue" evidence="8">
    <location>
        <position position="112"/>
    </location>
    <ligand>
        <name>heme</name>
        <dbReference type="ChEBI" id="CHEBI:30413"/>
        <note>ligand shared with second transmembrane subunit</note>
    </ligand>
    <ligandPart>
        <name>Fe</name>
        <dbReference type="ChEBI" id="CHEBI:18248"/>
    </ligandPart>
</feature>
<dbReference type="Proteomes" id="UP000186583">
    <property type="component" value="Unassembled WGS sequence"/>
</dbReference>
<evidence type="ECO:0000256" key="8">
    <source>
        <dbReference type="PIRSR" id="PIRSR000178-1"/>
    </source>
</evidence>
<dbReference type="GO" id="GO:0046872">
    <property type="term" value="F:metal ion binding"/>
    <property type="evidence" value="ECO:0007669"/>
    <property type="project" value="UniProtKB-KW"/>
</dbReference>
<dbReference type="SUPFAM" id="SSF81343">
    <property type="entry name" value="Fumarate reductase respiratory complex transmembrane subunits"/>
    <property type="match status" value="1"/>
</dbReference>
<comment type="subcellular location">
    <subcellularLocation>
        <location evidence="1">Membrane</location>
        <topology evidence="1">Multi-pass membrane protein</topology>
    </subcellularLocation>
</comment>
<keyword evidence="4 8" id="KW-0479">Metal-binding</keyword>
<keyword evidence="7 9" id="KW-0472">Membrane</keyword>
<dbReference type="Pfam" id="PF01127">
    <property type="entry name" value="Sdh_cyt"/>
    <property type="match status" value="1"/>
</dbReference>
<dbReference type="PANTHER" id="PTHR10978:SF5">
    <property type="entry name" value="SUCCINATE DEHYDROGENASE CYTOCHROME B560 SUBUNIT, MITOCHONDRIAL"/>
    <property type="match status" value="1"/>
</dbReference>
<dbReference type="GO" id="GO:0016020">
    <property type="term" value="C:membrane"/>
    <property type="evidence" value="ECO:0007669"/>
    <property type="project" value="UniProtKB-SubCell"/>
</dbReference>
<evidence type="ECO:0000256" key="6">
    <source>
        <dbReference type="ARBA" id="ARBA00023004"/>
    </source>
</evidence>
<dbReference type="CDD" id="cd03499">
    <property type="entry name" value="SQR_TypeC_SdhC"/>
    <property type="match status" value="1"/>
</dbReference>
<dbReference type="InterPro" id="IPR014314">
    <property type="entry name" value="Succ_DH_cytb556"/>
</dbReference>
<name>A0A1Q8S0M6_9PEZI</name>
<evidence type="ECO:0000256" key="1">
    <source>
        <dbReference type="ARBA" id="ARBA00004141"/>
    </source>
</evidence>
<evidence type="ECO:0000256" key="3">
    <source>
        <dbReference type="ARBA" id="ARBA00022692"/>
    </source>
</evidence>
<dbReference type="GO" id="GO:0005739">
    <property type="term" value="C:mitochondrion"/>
    <property type="evidence" value="ECO:0007669"/>
    <property type="project" value="GOC"/>
</dbReference>
<keyword evidence="5 9" id="KW-1133">Transmembrane helix</keyword>
<dbReference type="Gene3D" id="1.20.1300.10">
    <property type="entry name" value="Fumarate reductase/succinate dehydrogenase, transmembrane subunit"/>
    <property type="match status" value="1"/>
</dbReference>
<evidence type="ECO:0000313" key="10">
    <source>
        <dbReference type="EMBL" id="OLN94129.1"/>
    </source>
</evidence>
<dbReference type="InterPro" id="IPR000701">
    <property type="entry name" value="SuccDH_FuR_B_TM-su"/>
</dbReference>
<protein>
    <submittedName>
        <fullName evidence="10">Succinate dehydrogenase cytochrome B subunit, mitochondrial 2</fullName>
    </submittedName>
</protein>
<keyword evidence="6 8" id="KW-0408">Iron</keyword>
<dbReference type="PIRSF" id="PIRSF000178">
    <property type="entry name" value="SDH_cyt_b560"/>
    <property type="match status" value="1"/>
</dbReference>
<feature type="transmembrane region" description="Helical" evidence="9">
    <location>
        <begin position="62"/>
        <end position="81"/>
    </location>
</feature>
<proteinExistence type="predicted"/>
<organism evidence="10 11">
    <name type="scientific">Colletotrichum chlorophyti</name>
    <dbReference type="NCBI Taxonomy" id="708187"/>
    <lineage>
        <taxon>Eukaryota</taxon>
        <taxon>Fungi</taxon>
        <taxon>Dikarya</taxon>
        <taxon>Ascomycota</taxon>
        <taxon>Pezizomycotina</taxon>
        <taxon>Sordariomycetes</taxon>
        <taxon>Hypocreomycetidae</taxon>
        <taxon>Glomerellales</taxon>
        <taxon>Glomerellaceae</taxon>
        <taxon>Colletotrichum</taxon>
    </lineage>
</organism>
<dbReference type="GO" id="GO:0006099">
    <property type="term" value="P:tricarboxylic acid cycle"/>
    <property type="evidence" value="ECO:0007669"/>
    <property type="project" value="InterPro"/>
</dbReference>
<dbReference type="OrthoDB" id="588261at2759"/>
<reference evidence="10 11" key="1">
    <citation type="submission" date="2016-11" db="EMBL/GenBank/DDBJ databases">
        <title>Draft Genome Assembly of Colletotrichum chlorophyti a pathogen of herbaceous plants.</title>
        <authorList>
            <person name="Gan P."/>
            <person name="Narusaka M."/>
            <person name="Tsushima A."/>
            <person name="Narusaka Y."/>
            <person name="Takano Y."/>
            <person name="Shirasu K."/>
        </authorList>
    </citation>
    <scope>NUCLEOTIDE SEQUENCE [LARGE SCALE GENOMIC DNA]</scope>
    <source>
        <strain evidence="10 11">NTL11</strain>
    </source>
</reference>
<evidence type="ECO:0000313" key="11">
    <source>
        <dbReference type="Proteomes" id="UP000186583"/>
    </source>
</evidence>
<dbReference type="InterPro" id="IPR018495">
    <property type="entry name" value="Succ_DH_cyt_bsu_CS"/>
</dbReference>
<sequence>MTTTQIRPVATSKVTTNQGSNEILAKQRLSRPISPHLRIYKFEQTWFNGSVWNRITGSAMSAVFYIYFGTYLAAPLLGWHVEAASLISAFGALSPPLKGFIKFFMAWPFTYHLLNGIRHLTYDLGFGFAKYAIAKWAWIVWTSSLLSALGLTFAW</sequence>
<dbReference type="InterPro" id="IPR034804">
    <property type="entry name" value="SQR/QFR_C/D"/>
</dbReference>
<dbReference type="AlphaFoldDB" id="A0A1Q8S0M6"/>
<evidence type="ECO:0000256" key="5">
    <source>
        <dbReference type="ARBA" id="ARBA00022989"/>
    </source>
</evidence>
<dbReference type="GO" id="GO:0006121">
    <property type="term" value="P:mitochondrial electron transport, succinate to ubiquinone"/>
    <property type="evidence" value="ECO:0007669"/>
    <property type="project" value="TreeGrafter"/>
</dbReference>
<keyword evidence="11" id="KW-1185">Reference proteome</keyword>
<dbReference type="STRING" id="708187.A0A1Q8S0M6"/>